<proteinExistence type="predicted"/>
<dbReference type="Pfam" id="PF14305">
    <property type="entry name" value="ATPgrasp_TupA"/>
    <property type="match status" value="1"/>
</dbReference>
<evidence type="ECO:0000313" key="2">
    <source>
        <dbReference type="Proteomes" id="UP000646484"/>
    </source>
</evidence>
<sequence length="263" mass="30923">MMGSLPDLKKPEAFTEKLQWIKLYDRKPIYHDMVDKVEMKKFVADRIGLMYTIPTIGVWDNFDDIDFDALPEKYIIKCTHDSGSYVICTPQAPLDIEKVRQKLKKAFKHDYYIYSREWPYRGLKKRIIIEPLLIDSSGANYLTDYKFYCFNGEPKFFYITSDRGSKLGLTEDFFYIDGTPCEFTQVGERRAPVCPPLPRNLSKMIEFSRVLSANTYHIRIDFYEVNERIYVGELTFFDGGGFFGFEPKEYNKIIGEWIKLPVD</sequence>
<keyword evidence="2" id="KW-1185">Reference proteome</keyword>
<evidence type="ECO:0000313" key="1">
    <source>
        <dbReference type="EMBL" id="MBC5620742.1"/>
    </source>
</evidence>
<protein>
    <submittedName>
        <fullName evidence="1">Glycosyl transferase</fullName>
    </submittedName>
</protein>
<dbReference type="Proteomes" id="UP000646484">
    <property type="component" value="Unassembled WGS sequence"/>
</dbReference>
<organism evidence="1 2">
    <name type="scientific">Butyricimonas hominis</name>
    <dbReference type="NCBI Taxonomy" id="2763032"/>
    <lineage>
        <taxon>Bacteria</taxon>
        <taxon>Pseudomonadati</taxon>
        <taxon>Bacteroidota</taxon>
        <taxon>Bacteroidia</taxon>
        <taxon>Bacteroidales</taxon>
        <taxon>Odoribacteraceae</taxon>
        <taxon>Butyricimonas</taxon>
    </lineage>
</organism>
<accession>A0ABR7CYZ4</accession>
<gene>
    <name evidence="1" type="ORF">H8S64_06485</name>
</gene>
<dbReference type="GO" id="GO:0016740">
    <property type="term" value="F:transferase activity"/>
    <property type="evidence" value="ECO:0007669"/>
    <property type="project" value="UniProtKB-KW"/>
</dbReference>
<reference evidence="1 2" key="1">
    <citation type="submission" date="2020-08" db="EMBL/GenBank/DDBJ databases">
        <title>Genome public.</title>
        <authorList>
            <person name="Liu C."/>
            <person name="Sun Q."/>
        </authorList>
    </citation>
    <scope>NUCLEOTIDE SEQUENCE [LARGE SCALE GENOMIC DNA]</scope>
    <source>
        <strain evidence="1 2">NSJ-56</strain>
    </source>
</reference>
<dbReference type="RefSeq" id="WP_186975411.1">
    <property type="nucleotide sequence ID" value="NZ_JACOOH010000002.1"/>
</dbReference>
<comment type="caution">
    <text evidence="1">The sequence shown here is derived from an EMBL/GenBank/DDBJ whole genome shotgun (WGS) entry which is preliminary data.</text>
</comment>
<keyword evidence="1" id="KW-0808">Transferase</keyword>
<dbReference type="EMBL" id="JACOOH010000002">
    <property type="protein sequence ID" value="MBC5620742.1"/>
    <property type="molecule type" value="Genomic_DNA"/>
</dbReference>
<name>A0ABR7CYZ4_9BACT</name>
<dbReference type="InterPro" id="IPR029465">
    <property type="entry name" value="ATPgrasp_TupA"/>
</dbReference>